<dbReference type="Pfam" id="PF00078">
    <property type="entry name" value="RVT_1"/>
    <property type="match status" value="1"/>
</dbReference>
<feature type="domain" description="Reverse transcriptase" evidence="1">
    <location>
        <begin position="131"/>
        <end position="196"/>
    </location>
</feature>
<dbReference type="Gene3D" id="3.10.10.10">
    <property type="entry name" value="HIV Type 1 Reverse Transcriptase, subunit A, domain 1"/>
    <property type="match status" value="1"/>
</dbReference>
<dbReference type="InterPro" id="IPR043502">
    <property type="entry name" value="DNA/RNA_pol_sf"/>
</dbReference>
<dbReference type="PANTHER" id="PTHR24559:SF444">
    <property type="entry name" value="REVERSE TRANSCRIPTASE DOMAIN-CONTAINING PROTEIN"/>
    <property type="match status" value="1"/>
</dbReference>
<dbReference type="EMBL" id="CP092886">
    <property type="protein sequence ID" value="UYV84564.1"/>
    <property type="molecule type" value="Genomic_DNA"/>
</dbReference>
<proteinExistence type="predicted"/>
<accession>A0ABY6LUL2</accession>
<dbReference type="InterPro" id="IPR053134">
    <property type="entry name" value="RNA-dir_DNA_polymerase"/>
</dbReference>
<dbReference type="InterPro" id="IPR043128">
    <property type="entry name" value="Rev_trsase/Diguanyl_cyclase"/>
</dbReference>
<keyword evidence="3" id="KW-1185">Reference proteome</keyword>
<dbReference type="Proteomes" id="UP001235939">
    <property type="component" value="Chromosome X"/>
</dbReference>
<gene>
    <name evidence="2" type="ORF">LAZ67_X002621</name>
</gene>
<sequence length="197" mass="22653">MSRYYAVMDLMVRCQKVTKKDEVGWIFWPKMQIRSKRSSIGVRDVGRTMEHNCEVVINEGAEDRALSVYEGTPPRLIDACESKPNTFQLIEATILDLPNDAIVVAECQKFLLLERELMSPSSVISLSSNREESDKRKIAFITPDGLYQFEVMPFELCNAPTTFKRQMANLLKDLKWTTCLCYLDDVIVLSDTFEEHL</sequence>
<dbReference type="PANTHER" id="PTHR24559">
    <property type="entry name" value="TRANSPOSON TY3-I GAG-POL POLYPROTEIN"/>
    <property type="match status" value="1"/>
</dbReference>
<dbReference type="SUPFAM" id="SSF56672">
    <property type="entry name" value="DNA/RNA polymerases"/>
    <property type="match status" value="1"/>
</dbReference>
<protein>
    <recommendedName>
        <fullName evidence="1">Reverse transcriptase domain-containing protein</fullName>
    </recommendedName>
</protein>
<dbReference type="InterPro" id="IPR000477">
    <property type="entry name" value="RT_dom"/>
</dbReference>
<evidence type="ECO:0000259" key="1">
    <source>
        <dbReference type="Pfam" id="PF00078"/>
    </source>
</evidence>
<evidence type="ECO:0000313" key="3">
    <source>
        <dbReference type="Proteomes" id="UP001235939"/>
    </source>
</evidence>
<dbReference type="CDD" id="cd01647">
    <property type="entry name" value="RT_LTR"/>
    <property type="match status" value="1"/>
</dbReference>
<name>A0ABY6LUL2_9ARAC</name>
<reference evidence="2 3" key="1">
    <citation type="submission" date="2022-03" db="EMBL/GenBank/DDBJ databases">
        <title>A chromosomal length assembly of Cordylochernes scorpioides.</title>
        <authorList>
            <person name="Zeh D."/>
            <person name="Zeh J."/>
        </authorList>
    </citation>
    <scope>NUCLEOTIDE SEQUENCE [LARGE SCALE GENOMIC DNA]</scope>
    <source>
        <strain evidence="2">IN4F17</strain>
        <tissue evidence="2">Whole Body</tissue>
    </source>
</reference>
<dbReference type="Gene3D" id="3.30.70.270">
    <property type="match status" value="1"/>
</dbReference>
<evidence type="ECO:0000313" key="2">
    <source>
        <dbReference type="EMBL" id="UYV84564.1"/>
    </source>
</evidence>
<organism evidence="2 3">
    <name type="scientific">Cordylochernes scorpioides</name>
    <dbReference type="NCBI Taxonomy" id="51811"/>
    <lineage>
        <taxon>Eukaryota</taxon>
        <taxon>Metazoa</taxon>
        <taxon>Ecdysozoa</taxon>
        <taxon>Arthropoda</taxon>
        <taxon>Chelicerata</taxon>
        <taxon>Arachnida</taxon>
        <taxon>Pseudoscorpiones</taxon>
        <taxon>Cheliferoidea</taxon>
        <taxon>Chernetidae</taxon>
        <taxon>Cordylochernes</taxon>
    </lineage>
</organism>